<dbReference type="InterPro" id="IPR029055">
    <property type="entry name" value="Ntn_hydrolases_N"/>
</dbReference>
<dbReference type="PANTHER" id="PTHR43199">
    <property type="entry name" value="GLUTATHIONE HYDROLASE"/>
    <property type="match status" value="1"/>
</dbReference>
<comment type="subunit">
    <text evidence="9">This enzyme consists of two polypeptide chains, which are synthesized in precursor form from a single polypeptide.</text>
</comment>
<evidence type="ECO:0000256" key="1">
    <source>
        <dbReference type="ARBA" id="ARBA00001049"/>
    </source>
</evidence>
<evidence type="ECO:0000256" key="6">
    <source>
        <dbReference type="ARBA" id="ARBA00023145"/>
    </source>
</evidence>
<dbReference type="Proteomes" id="UP001143362">
    <property type="component" value="Unassembled WGS sequence"/>
</dbReference>
<dbReference type="InterPro" id="IPR043138">
    <property type="entry name" value="GGT_lsub"/>
</dbReference>
<dbReference type="SUPFAM" id="SSF56235">
    <property type="entry name" value="N-terminal nucleophile aminohydrolases (Ntn hydrolases)"/>
    <property type="match status" value="1"/>
</dbReference>
<comment type="catalytic activity">
    <reaction evidence="1 9">
        <text>an S-substituted glutathione + H2O = an S-substituted L-cysteinylglycine + L-glutamate</text>
        <dbReference type="Rhea" id="RHEA:59468"/>
        <dbReference type="ChEBI" id="CHEBI:15377"/>
        <dbReference type="ChEBI" id="CHEBI:29985"/>
        <dbReference type="ChEBI" id="CHEBI:90779"/>
        <dbReference type="ChEBI" id="CHEBI:143103"/>
        <dbReference type="EC" id="3.4.19.13"/>
    </reaction>
</comment>
<comment type="PTM">
    <text evidence="9">Cleaved by autocatalysis into a large and a small subunit.</text>
</comment>
<comment type="caution">
    <text evidence="10">The sequence shown here is derived from an EMBL/GenBank/DDBJ whole genome shotgun (WGS) entry which is preliminary data.</text>
</comment>
<dbReference type="EMBL" id="SHNN01000004">
    <property type="protein sequence ID" value="MCX2982655.1"/>
    <property type="molecule type" value="Genomic_DNA"/>
</dbReference>
<reference evidence="10" key="1">
    <citation type="submission" date="2019-02" db="EMBL/GenBank/DDBJ databases">
        <authorList>
            <person name="Li S.-H."/>
        </authorList>
    </citation>
    <scope>NUCLEOTIDE SEQUENCE</scope>
    <source>
        <strain evidence="10">IMCC14734</strain>
    </source>
</reference>
<dbReference type="GO" id="GO:0103068">
    <property type="term" value="F:leukotriene C4 gamma-glutamyl transferase activity"/>
    <property type="evidence" value="ECO:0007669"/>
    <property type="project" value="UniProtKB-EC"/>
</dbReference>
<evidence type="ECO:0000313" key="10">
    <source>
        <dbReference type="EMBL" id="MCX2982655.1"/>
    </source>
</evidence>
<dbReference type="EC" id="2.3.2.2" evidence="9"/>
<dbReference type="PROSITE" id="PS00462">
    <property type="entry name" value="G_GLU_TRANSPEPTIDASE"/>
    <property type="match status" value="1"/>
</dbReference>
<comment type="catalytic activity">
    <reaction evidence="2 9">
        <text>glutathione + H2O = L-cysteinylglycine + L-glutamate</text>
        <dbReference type="Rhea" id="RHEA:28807"/>
        <dbReference type="ChEBI" id="CHEBI:15377"/>
        <dbReference type="ChEBI" id="CHEBI:29985"/>
        <dbReference type="ChEBI" id="CHEBI:57925"/>
        <dbReference type="ChEBI" id="CHEBI:61694"/>
        <dbReference type="EC" id="3.4.19.13"/>
    </reaction>
</comment>
<evidence type="ECO:0000313" key="11">
    <source>
        <dbReference type="Proteomes" id="UP001143362"/>
    </source>
</evidence>
<comment type="pathway">
    <text evidence="9">Sulfur metabolism; glutathione metabolism.</text>
</comment>
<dbReference type="NCBIfam" id="TIGR00066">
    <property type="entry name" value="g_glut_trans"/>
    <property type="match status" value="1"/>
</dbReference>
<dbReference type="EC" id="3.4.19.13" evidence="9"/>
<dbReference type="InterPro" id="IPR051792">
    <property type="entry name" value="GGT_bact"/>
</dbReference>
<dbReference type="PANTHER" id="PTHR43199:SF1">
    <property type="entry name" value="GLUTATHIONE HYDROLASE PROENZYME"/>
    <property type="match status" value="1"/>
</dbReference>
<evidence type="ECO:0000256" key="8">
    <source>
        <dbReference type="ARBA" id="ARBA00047417"/>
    </source>
</evidence>
<sequence>MVAAPERLAAEVGTQILRDGGNAVDAAVATGFALAVTYPRAGNLAGGGFMMIHLADGNRQTLIDYRESAPAAATADLFLNAEGEVDRMRQFFSHRAAGTPGTVAGMIYALEKYGTMSLREVLRPAIELASKGFEVTWALDYELGNRKERLLANPEAARLFFDKNGARFPVGSRFRQPDLAWTLKQIQRRGVDGFYAGKVADRIVADMIAHDGLMTHQDLIDYKVIEREPVRGTYRGYEIVATPPPSSGGIHIIQILNILEGYDVSAWGHNSAAYLHHLTEAMKLAYADRSQYLGDPDYFEVPTARLTDKEYAASQRSRIDSERATPSAEIQPGIDLPYESHDTTHYTVADAAGNVVSNTYTLNFSFGSHIAVPGTGMLLNNEMADFAAKPGTANAFSLVEGEANTIAPGKRPLSSMTPTMVFADGEFWLATGSPGGSTIITTVLQTILNAMDFNMNIATAGAEARIHHQWMPDKLSLERGISPDTLELLLQRGHNANMSTRTLGRVQSIQKIDNLLYGATDTRRPGGWVATW</sequence>
<name>A0ABT3TLN6_9GAMM</name>
<evidence type="ECO:0000256" key="7">
    <source>
        <dbReference type="ARBA" id="ARBA00023315"/>
    </source>
</evidence>
<evidence type="ECO:0000256" key="4">
    <source>
        <dbReference type="ARBA" id="ARBA00022679"/>
    </source>
</evidence>
<proteinExistence type="inferred from homology"/>
<dbReference type="InterPro" id="IPR043137">
    <property type="entry name" value="GGT_ssub_C"/>
</dbReference>
<accession>A0ABT3TLN6</accession>
<keyword evidence="9" id="KW-0317">Glutathione biosynthesis</keyword>
<comment type="similarity">
    <text evidence="3 9">Belongs to the gamma-glutamyltransferase family.</text>
</comment>
<dbReference type="Gene3D" id="3.60.20.40">
    <property type="match status" value="1"/>
</dbReference>
<keyword evidence="11" id="KW-1185">Reference proteome</keyword>
<protein>
    <recommendedName>
        <fullName evidence="9">Glutathione hydrolase proenzyme</fullName>
        <ecNumber evidence="9">2.3.2.2</ecNumber>
        <ecNumber evidence="9">3.4.19.13</ecNumber>
    </recommendedName>
    <component>
        <recommendedName>
            <fullName evidence="9">Glutathione hydrolase large chain</fullName>
        </recommendedName>
    </component>
    <component>
        <recommendedName>
            <fullName evidence="9">Glutathione hydrolase small chain</fullName>
        </recommendedName>
    </component>
</protein>
<evidence type="ECO:0000256" key="9">
    <source>
        <dbReference type="RuleBase" id="RU368036"/>
    </source>
</evidence>
<dbReference type="Gene3D" id="1.10.246.130">
    <property type="match status" value="1"/>
</dbReference>
<keyword evidence="6 9" id="KW-0865">Zymogen</keyword>
<keyword evidence="7 9" id="KW-0012">Acyltransferase</keyword>
<keyword evidence="5 9" id="KW-0378">Hydrolase</keyword>
<comment type="catalytic activity">
    <reaction evidence="8 9">
        <text>an N-terminal (5-L-glutamyl)-[peptide] + an alpha-amino acid = 5-L-glutamyl amino acid + an N-terminal L-alpha-aminoacyl-[peptide]</text>
        <dbReference type="Rhea" id="RHEA:23904"/>
        <dbReference type="Rhea" id="RHEA-COMP:9780"/>
        <dbReference type="Rhea" id="RHEA-COMP:9795"/>
        <dbReference type="ChEBI" id="CHEBI:77644"/>
        <dbReference type="ChEBI" id="CHEBI:78597"/>
        <dbReference type="ChEBI" id="CHEBI:78599"/>
        <dbReference type="ChEBI" id="CHEBI:78608"/>
        <dbReference type="EC" id="2.3.2.2"/>
    </reaction>
</comment>
<dbReference type="InterPro" id="IPR055262">
    <property type="entry name" value="GGT_CS"/>
</dbReference>
<dbReference type="Pfam" id="PF01019">
    <property type="entry name" value="G_glu_transpept"/>
    <property type="match status" value="1"/>
</dbReference>
<gene>
    <name evidence="10" type="primary">ggt</name>
    <name evidence="10" type="ORF">EYC98_17475</name>
</gene>
<dbReference type="PRINTS" id="PR01210">
    <property type="entry name" value="GGTRANSPTASE"/>
</dbReference>
<evidence type="ECO:0000256" key="2">
    <source>
        <dbReference type="ARBA" id="ARBA00001089"/>
    </source>
</evidence>
<organism evidence="10 11">
    <name type="scientific">Candidatus Litorirhabdus singularis</name>
    <dbReference type="NCBI Taxonomy" id="2518993"/>
    <lineage>
        <taxon>Bacteria</taxon>
        <taxon>Pseudomonadati</taxon>
        <taxon>Pseudomonadota</taxon>
        <taxon>Gammaproteobacteria</taxon>
        <taxon>Cellvibrionales</taxon>
        <taxon>Halieaceae</taxon>
        <taxon>Candidatus Litorirhabdus</taxon>
    </lineage>
</organism>
<keyword evidence="4 9" id="KW-0808">Transferase</keyword>
<dbReference type="InterPro" id="IPR000101">
    <property type="entry name" value="GGT_peptidase"/>
</dbReference>
<evidence type="ECO:0000256" key="5">
    <source>
        <dbReference type="ARBA" id="ARBA00022801"/>
    </source>
</evidence>
<evidence type="ECO:0000256" key="3">
    <source>
        <dbReference type="ARBA" id="ARBA00009381"/>
    </source>
</evidence>